<dbReference type="EMBL" id="MDSU01000018">
    <property type="protein sequence ID" value="OSS41487.1"/>
    <property type="molecule type" value="Genomic_DNA"/>
</dbReference>
<keyword evidence="6" id="KW-1185">Reference proteome</keyword>
<dbReference type="InterPro" id="IPR017578">
    <property type="entry name" value="Ribazole_CobC"/>
</dbReference>
<dbReference type="RefSeq" id="WP_158090527.1">
    <property type="nucleotide sequence ID" value="NZ_MDSU01000018.1"/>
</dbReference>
<dbReference type="GO" id="GO:0043755">
    <property type="term" value="F:alpha-ribazole phosphatase activity"/>
    <property type="evidence" value="ECO:0007669"/>
    <property type="project" value="UniProtKB-UniRule"/>
</dbReference>
<feature type="active site" description="Proton donor/acceptor" evidence="3">
    <location>
        <position position="92"/>
    </location>
</feature>
<feature type="binding site" evidence="4">
    <location>
        <position position="68"/>
    </location>
    <ligand>
        <name>substrate</name>
    </ligand>
</feature>
<protein>
    <recommendedName>
        <fullName evidence="2">Alpha-ribazole phosphatase</fullName>
        <ecNumber evidence="2">3.1.3.73</ecNumber>
    </recommendedName>
</protein>
<dbReference type="STRING" id="1562698.DESAMIL20_1040"/>
<organism evidence="5 6">
    <name type="scientific">Desulfurella amilsii</name>
    <dbReference type="NCBI Taxonomy" id="1562698"/>
    <lineage>
        <taxon>Bacteria</taxon>
        <taxon>Pseudomonadati</taxon>
        <taxon>Campylobacterota</taxon>
        <taxon>Desulfurellia</taxon>
        <taxon>Desulfurellales</taxon>
        <taxon>Desulfurellaceae</taxon>
        <taxon>Desulfurella</taxon>
    </lineage>
</organism>
<dbReference type="Proteomes" id="UP000194141">
    <property type="component" value="Unassembled WGS sequence"/>
</dbReference>
<sequence>MEKLEFFKRKTISIYIVRHPEVENALLKVFNGSLDVDLSKNGLVQAKKLKEFFKDKEIKKIFSSPLKRCIKTASIIQEAINCELIVNNRLKERNFGIFESLSWQEIEKNYPIEASSFLKDPFNFKIKNGESFSDVYNRVKSFLEEFDFSEHTLIVAHGGVNRVMIKHFMDLKNEKILSISQDFACINHFLTDGNFFLTKLINGVL</sequence>
<dbReference type="CDD" id="cd07067">
    <property type="entry name" value="HP_PGM_like"/>
    <property type="match status" value="1"/>
</dbReference>
<dbReference type="Gene3D" id="3.40.50.1240">
    <property type="entry name" value="Phosphoglycerate mutase-like"/>
    <property type="match status" value="1"/>
</dbReference>
<gene>
    <name evidence="5" type="ORF">DESAMIL20_1040</name>
</gene>
<dbReference type="GO" id="GO:0043456">
    <property type="term" value="P:regulation of pentose-phosphate shunt"/>
    <property type="evidence" value="ECO:0007669"/>
    <property type="project" value="TreeGrafter"/>
</dbReference>
<reference evidence="5 6" key="1">
    <citation type="journal article" date="2017" name="Front. Microbiol.">
        <title>Genome Sequence of Desulfurella amilsii Strain TR1 and Comparative Genomics of Desulfurellaceae Family.</title>
        <authorList>
            <person name="Florentino A.P."/>
            <person name="Stams A.J."/>
            <person name="Sanchez-Andrea I."/>
        </authorList>
    </citation>
    <scope>NUCLEOTIDE SEQUENCE [LARGE SCALE GENOMIC DNA]</scope>
    <source>
        <strain evidence="5 6">TR1</strain>
    </source>
</reference>
<keyword evidence="1 5" id="KW-0378">Hydrolase</keyword>
<dbReference type="SUPFAM" id="SSF53254">
    <property type="entry name" value="Phosphoglycerate mutase-like"/>
    <property type="match status" value="1"/>
</dbReference>
<evidence type="ECO:0000256" key="1">
    <source>
        <dbReference type="ARBA" id="ARBA00022801"/>
    </source>
</evidence>
<name>A0A1X4XVC7_9BACT</name>
<dbReference type="GO" id="GO:0004331">
    <property type="term" value="F:fructose-2,6-bisphosphate 2-phosphatase activity"/>
    <property type="evidence" value="ECO:0007669"/>
    <property type="project" value="TreeGrafter"/>
</dbReference>
<dbReference type="PIRSF" id="PIRSF000709">
    <property type="entry name" value="6PFK_2-Ptase"/>
    <property type="match status" value="1"/>
</dbReference>
<dbReference type="PANTHER" id="PTHR46517:SF1">
    <property type="entry name" value="FRUCTOSE-2,6-BISPHOSPHATASE TIGAR"/>
    <property type="match status" value="1"/>
</dbReference>
<proteinExistence type="predicted"/>
<evidence type="ECO:0000313" key="5">
    <source>
        <dbReference type="EMBL" id="OSS41487.1"/>
    </source>
</evidence>
<dbReference type="InterPro" id="IPR051695">
    <property type="entry name" value="Phosphoglycerate_Mutase"/>
</dbReference>
<dbReference type="GO" id="GO:0045820">
    <property type="term" value="P:negative regulation of glycolytic process"/>
    <property type="evidence" value="ECO:0007669"/>
    <property type="project" value="TreeGrafter"/>
</dbReference>
<dbReference type="SMART" id="SM00855">
    <property type="entry name" value="PGAM"/>
    <property type="match status" value="1"/>
</dbReference>
<evidence type="ECO:0000313" key="6">
    <source>
        <dbReference type="Proteomes" id="UP000194141"/>
    </source>
</evidence>
<comment type="caution">
    <text evidence="5">The sequence shown here is derived from an EMBL/GenBank/DDBJ whole genome shotgun (WGS) entry which is preliminary data.</text>
</comment>
<feature type="active site" description="Tele-phosphohistidine intermediate" evidence="3">
    <location>
        <position position="19"/>
    </location>
</feature>
<dbReference type="InterPro" id="IPR029033">
    <property type="entry name" value="His_PPase_superfam"/>
</dbReference>
<evidence type="ECO:0000256" key="2">
    <source>
        <dbReference type="NCBIfam" id="TIGR03162"/>
    </source>
</evidence>
<dbReference type="Pfam" id="PF00300">
    <property type="entry name" value="His_Phos_1"/>
    <property type="match status" value="1"/>
</dbReference>
<evidence type="ECO:0000256" key="4">
    <source>
        <dbReference type="PIRSR" id="PIRSR613078-2"/>
    </source>
</evidence>
<dbReference type="OrthoDB" id="9781415at2"/>
<dbReference type="PANTHER" id="PTHR46517">
    <property type="entry name" value="FRUCTOSE-2,6-BISPHOSPHATASE TIGAR"/>
    <property type="match status" value="1"/>
</dbReference>
<dbReference type="InterPro" id="IPR013078">
    <property type="entry name" value="His_Pase_superF_clade-1"/>
</dbReference>
<dbReference type="EC" id="3.1.3.73" evidence="2"/>
<accession>A0A1X4XVC7</accession>
<dbReference type="AlphaFoldDB" id="A0A1X4XVC7"/>
<evidence type="ECO:0000256" key="3">
    <source>
        <dbReference type="PIRSR" id="PIRSR613078-1"/>
    </source>
</evidence>
<dbReference type="GO" id="GO:0005829">
    <property type="term" value="C:cytosol"/>
    <property type="evidence" value="ECO:0007669"/>
    <property type="project" value="TreeGrafter"/>
</dbReference>
<dbReference type="GO" id="GO:0009236">
    <property type="term" value="P:cobalamin biosynthetic process"/>
    <property type="evidence" value="ECO:0007669"/>
    <property type="project" value="UniProtKB-UniRule"/>
</dbReference>
<dbReference type="NCBIfam" id="TIGR03162">
    <property type="entry name" value="ribazole_cobC"/>
    <property type="match status" value="1"/>
</dbReference>